<proteinExistence type="predicted"/>
<reference evidence="1 2" key="1">
    <citation type="submission" date="2020-08" db="EMBL/GenBank/DDBJ databases">
        <authorList>
            <person name="Ren C."/>
            <person name="Gu Y."/>
            <person name="Xu Y."/>
        </authorList>
    </citation>
    <scope>NUCLEOTIDE SEQUENCE [LARGE SCALE GENOMIC DNA]</scope>
    <source>
        <strain evidence="1 2">LBM18003</strain>
    </source>
</reference>
<accession>A0A7G9WF77</accession>
<gene>
    <name evidence="1" type="ORF">H6X83_10345</name>
</gene>
<organism evidence="1 2">
    <name type="scientific">Caproicibacterium amylolyticum</name>
    <dbReference type="NCBI Taxonomy" id="2766537"/>
    <lineage>
        <taxon>Bacteria</taxon>
        <taxon>Bacillati</taxon>
        <taxon>Bacillota</taxon>
        <taxon>Clostridia</taxon>
        <taxon>Eubacteriales</taxon>
        <taxon>Oscillospiraceae</taxon>
        <taxon>Caproicibacterium</taxon>
    </lineage>
</organism>
<dbReference type="RefSeq" id="WP_212506408.1">
    <property type="nucleotide sequence ID" value="NZ_CP060696.1"/>
</dbReference>
<dbReference type="AlphaFoldDB" id="A0A7G9WF77"/>
<evidence type="ECO:0000313" key="2">
    <source>
        <dbReference type="Proteomes" id="UP000516046"/>
    </source>
</evidence>
<dbReference type="EMBL" id="CP060696">
    <property type="protein sequence ID" value="QNO17339.1"/>
    <property type="molecule type" value="Genomic_DNA"/>
</dbReference>
<dbReference type="Proteomes" id="UP000516046">
    <property type="component" value="Chromosome"/>
</dbReference>
<name>A0A7G9WF77_9FIRM</name>
<evidence type="ECO:0000313" key="1">
    <source>
        <dbReference type="EMBL" id="QNO17339.1"/>
    </source>
</evidence>
<sequence>MKTPYEQSVYDRATRKIQRIIAREGTADGQRLQPWYLAEIEDEIRQADKISALTVLANQSEPELLPDVS</sequence>
<keyword evidence="2" id="KW-1185">Reference proteome</keyword>
<protein>
    <submittedName>
        <fullName evidence="1">Uncharacterized protein</fullName>
    </submittedName>
</protein>
<dbReference type="KEGG" id="caml:H6X83_10345"/>